<name>A0A4V6WN59_9SPHI</name>
<dbReference type="EMBL" id="SWBQ01000001">
    <property type="protein sequence ID" value="TKC08542.1"/>
    <property type="molecule type" value="Genomic_DNA"/>
</dbReference>
<accession>A0A4V6WN59</accession>
<reference evidence="1 2" key="1">
    <citation type="submission" date="2019-04" db="EMBL/GenBank/DDBJ databases">
        <title>Pedobacter sp. RP-3-15 sp. nov., isolated from Arctic soil.</title>
        <authorList>
            <person name="Dahal R.H."/>
            <person name="Kim D.-U."/>
        </authorList>
    </citation>
    <scope>NUCLEOTIDE SEQUENCE [LARGE SCALE GENOMIC DNA]</scope>
    <source>
        <strain evidence="1 2">RP-3-15</strain>
    </source>
</reference>
<dbReference type="RefSeq" id="WP_169304285.1">
    <property type="nucleotide sequence ID" value="NZ_SWBQ01000001.1"/>
</dbReference>
<organism evidence="1 2">
    <name type="scientific">Pedobacter frigoris</name>
    <dbReference type="NCBI Taxonomy" id="2571272"/>
    <lineage>
        <taxon>Bacteria</taxon>
        <taxon>Pseudomonadati</taxon>
        <taxon>Bacteroidota</taxon>
        <taxon>Sphingobacteriia</taxon>
        <taxon>Sphingobacteriales</taxon>
        <taxon>Sphingobacteriaceae</taxon>
        <taxon>Pedobacter</taxon>
    </lineage>
</organism>
<keyword evidence="2" id="KW-1185">Reference proteome</keyword>
<evidence type="ECO:0000313" key="1">
    <source>
        <dbReference type="EMBL" id="TKC08542.1"/>
    </source>
</evidence>
<comment type="caution">
    <text evidence="1">The sequence shown here is derived from an EMBL/GenBank/DDBJ whole genome shotgun (WGS) entry which is preliminary data.</text>
</comment>
<proteinExistence type="predicted"/>
<gene>
    <name evidence="1" type="ORF">FA047_00115</name>
</gene>
<sequence>MYSLRNLPARRKIDLIPIYEFIFEMIKNEELDWEYRNINVMNLRKYELPGKDDDYPEDPYEFDEDEDDDEAVKVLALKSLEEEALQYRLMKIREQSAHEYDYDKDDSFYSDHPQEFEYDIRGNRLPVGFLRDDLIVLDQDSYAHLSSSPEIAETLDEEIQRLSKRKVKVRTKSQLYDGSM</sequence>
<dbReference type="AlphaFoldDB" id="A0A4V6WN59"/>
<evidence type="ECO:0000313" key="2">
    <source>
        <dbReference type="Proteomes" id="UP000307244"/>
    </source>
</evidence>
<protein>
    <submittedName>
        <fullName evidence="1">Uncharacterized protein</fullName>
    </submittedName>
</protein>
<dbReference type="Proteomes" id="UP000307244">
    <property type="component" value="Unassembled WGS sequence"/>
</dbReference>